<keyword evidence="1 3" id="KW-0456">Lyase</keyword>
<organism evidence="3 4">
    <name type="scientific">Stratiformator vulcanicus</name>
    <dbReference type="NCBI Taxonomy" id="2527980"/>
    <lineage>
        <taxon>Bacteria</taxon>
        <taxon>Pseudomonadati</taxon>
        <taxon>Planctomycetota</taxon>
        <taxon>Planctomycetia</taxon>
        <taxon>Planctomycetales</taxon>
        <taxon>Planctomycetaceae</taxon>
        <taxon>Stratiformator</taxon>
    </lineage>
</organism>
<evidence type="ECO:0000313" key="3">
    <source>
        <dbReference type="EMBL" id="QDT37782.1"/>
    </source>
</evidence>
<dbReference type="PANTHER" id="PTHR30272">
    <property type="entry name" value="3-HYDROXYACYL-[ACYL-CARRIER-PROTEIN] DEHYDRATASE"/>
    <property type="match status" value="1"/>
</dbReference>
<accession>A0A517R1N2</accession>
<dbReference type="Proteomes" id="UP000317318">
    <property type="component" value="Chromosome"/>
</dbReference>
<sequence length="143" mass="16289">MLNKAQIQDLIPHRDPFLWLDEVVEVDEQKIHARKHLDPSIWVFQGHYPDFPVLPGVIQCEMCFQASAVLIAPIQPVEDGKVPVVARANKVKFRRMVRPGDTVEIYAEITDRLKDTFYLTGKIMVGDDLAMRCDFASTAAKPR</sequence>
<dbReference type="OrthoDB" id="9772788at2"/>
<dbReference type="AlphaFoldDB" id="A0A517R1N2"/>
<dbReference type="InterPro" id="IPR013114">
    <property type="entry name" value="FabA_FabZ"/>
</dbReference>
<dbReference type="EC" id="4.2.1.59" evidence="3"/>
<dbReference type="PANTHER" id="PTHR30272:SF1">
    <property type="entry name" value="3-HYDROXYACYL-[ACYL-CARRIER-PROTEIN] DEHYDRATASE"/>
    <property type="match status" value="1"/>
</dbReference>
<dbReference type="CDD" id="cd01288">
    <property type="entry name" value="FabZ"/>
    <property type="match status" value="1"/>
</dbReference>
<dbReference type="InterPro" id="IPR029069">
    <property type="entry name" value="HotDog_dom_sf"/>
</dbReference>
<feature type="domain" description="ApeI dehydratase-like" evidence="2">
    <location>
        <begin position="25"/>
        <end position="112"/>
    </location>
</feature>
<dbReference type="Gene3D" id="3.10.129.10">
    <property type="entry name" value="Hotdog Thioesterase"/>
    <property type="match status" value="1"/>
</dbReference>
<protein>
    <submittedName>
        <fullName evidence="3">3-hydroxyacyl-[acyl-carrier-protein] dehydratase FabZ</fullName>
        <ecNumber evidence="3">4.2.1.59</ecNumber>
    </submittedName>
</protein>
<dbReference type="EMBL" id="CP036268">
    <property type="protein sequence ID" value="QDT37782.1"/>
    <property type="molecule type" value="Genomic_DNA"/>
</dbReference>
<evidence type="ECO:0000256" key="1">
    <source>
        <dbReference type="ARBA" id="ARBA00023239"/>
    </source>
</evidence>
<proteinExistence type="predicted"/>
<evidence type="ECO:0000259" key="2">
    <source>
        <dbReference type="Pfam" id="PF22818"/>
    </source>
</evidence>
<name>A0A517R1N2_9PLAN</name>
<dbReference type="SUPFAM" id="SSF54637">
    <property type="entry name" value="Thioesterase/thiol ester dehydrase-isomerase"/>
    <property type="match status" value="1"/>
</dbReference>
<dbReference type="InterPro" id="IPR054545">
    <property type="entry name" value="ApeI-like"/>
</dbReference>
<dbReference type="Pfam" id="PF22818">
    <property type="entry name" value="ApeI-like"/>
    <property type="match status" value="1"/>
</dbReference>
<dbReference type="KEGG" id="svp:Pan189_21640"/>
<keyword evidence="4" id="KW-1185">Reference proteome</keyword>
<reference evidence="3 4" key="1">
    <citation type="submission" date="2019-02" db="EMBL/GenBank/DDBJ databases">
        <title>Deep-cultivation of Planctomycetes and their phenomic and genomic characterization uncovers novel biology.</title>
        <authorList>
            <person name="Wiegand S."/>
            <person name="Jogler M."/>
            <person name="Boedeker C."/>
            <person name="Pinto D."/>
            <person name="Vollmers J."/>
            <person name="Rivas-Marin E."/>
            <person name="Kohn T."/>
            <person name="Peeters S.H."/>
            <person name="Heuer A."/>
            <person name="Rast P."/>
            <person name="Oberbeckmann S."/>
            <person name="Bunk B."/>
            <person name="Jeske O."/>
            <person name="Meyerdierks A."/>
            <person name="Storesund J.E."/>
            <person name="Kallscheuer N."/>
            <person name="Luecker S."/>
            <person name="Lage O.M."/>
            <person name="Pohl T."/>
            <person name="Merkel B.J."/>
            <person name="Hornburger P."/>
            <person name="Mueller R.-W."/>
            <person name="Bruemmer F."/>
            <person name="Labrenz M."/>
            <person name="Spormann A.M."/>
            <person name="Op den Camp H."/>
            <person name="Overmann J."/>
            <person name="Amann R."/>
            <person name="Jetten M.S.M."/>
            <person name="Mascher T."/>
            <person name="Medema M.H."/>
            <person name="Devos D.P."/>
            <person name="Kaster A.-K."/>
            <person name="Ovreas L."/>
            <person name="Rohde M."/>
            <person name="Galperin M.Y."/>
            <person name="Jogler C."/>
        </authorList>
    </citation>
    <scope>NUCLEOTIDE SEQUENCE [LARGE SCALE GENOMIC DNA]</scope>
    <source>
        <strain evidence="3 4">Pan189</strain>
    </source>
</reference>
<evidence type="ECO:0000313" key="4">
    <source>
        <dbReference type="Proteomes" id="UP000317318"/>
    </source>
</evidence>
<dbReference type="RefSeq" id="WP_145363871.1">
    <property type="nucleotide sequence ID" value="NZ_CP036268.1"/>
</dbReference>
<dbReference type="GO" id="GO:0019171">
    <property type="term" value="F:(3R)-hydroxyacyl-[acyl-carrier-protein] dehydratase activity"/>
    <property type="evidence" value="ECO:0007669"/>
    <property type="project" value="UniProtKB-EC"/>
</dbReference>
<gene>
    <name evidence="3" type="primary">fabZ_3</name>
    <name evidence="3" type="ORF">Pan189_21640</name>
</gene>